<dbReference type="InterPro" id="IPR015943">
    <property type="entry name" value="WD40/YVTN_repeat-like_dom_sf"/>
</dbReference>
<dbReference type="InterPro" id="IPR036322">
    <property type="entry name" value="WD40_repeat_dom_sf"/>
</dbReference>
<protein>
    <submittedName>
        <fullName evidence="1">Uncharacterized protein</fullName>
    </submittedName>
</protein>
<organism evidence="1 2">
    <name type="scientific">Papaver somniferum</name>
    <name type="common">Opium poppy</name>
    <dbReference type="NCBI Taxonomy" id="3469"/>
    <lineage>
        <taxon>Eukaryota</taxon>
        <taxon>Viridiplantae</taxon>
        <taxon>Streptophyta</taxon>
        <taxon>Embryophyta</taxon>
        <taxon>Tracheophyta</taxon>
        <taxon>Spermatophyta</taxon>
        <taxon>Magnoliopsida</taxon>
        <taxon>Ranunculales</taxon>
        <taxon>Papaveraceae</taxon>
        <taxon>Papaveroideae</taxon>
        <taxon>Papaver</taxon>
    </lineage>
</organism>
<dbReference type="Gene3D" id="2.130.10.10">
    <property type="entry name" value="YVTN repeat-like/Quinoprotein amine dehydrogenase"/>
    <property type="match status" value="1"/>
</dbReference>
<sequence>MSGIDGLTNQNPNKSYEVVQPPTDSIYSQRFSSKCNYIVATSWDNQVLCLSWKDDGMTVFLEGCDKQVKIWPLTYGGQLVTVVIHDVEP</sequence>
<keyword evidence="2" id="KW-1185">Reference proteome</keyword>
<accession>A0A4Y7IIX3</accession>
<dbReference type="OMA" id="CHWVKAP"/>
<evidence type="ECO:0000313" key="1">
    <source>
        <dbReference type="EMBL" id="RZC48823.1"/>
    </source>
</evidence>
<name>A0A4Y7IIX3_PAPSO</name>
<evidence type="ECO:0000313" key="2">
    <source>
        <dbReference type="Proteomes" id="UP000316621"/>
    </source>
</evidence>
<dbReference type="Proteomes" id="UP000316621">
    <property type="component" value="Chromosome 2"/>
</dbReference>
<dbReference type="STRING" id="3469.A0A4Y7IIX3"/>
<dbReference type="AlphaFoldDB" id="A0A4Y7IIX3"/>
<gene>
    <name evidence="1" type="ORF">C5167_017255</name>
</gene>
<reference evidence="1 2" key="1">
    <citation type="journal article" date="2018" name="Science">
        <title>The opium poppy genome and morphinan production.</title>
        <authorList>
            <person name="Guo L."/>
            <person name="Winzer T."/>
            <person name="Yang X."/>
            <person name="Li Y."/>
            <person name="Ning Z."/>
            <person name="He Z."/>
            <person name="Teodor R."/>
            <person name="Lu Y."/>
            <person name="Bowser T.A."/>
            <person name="Graham I.A."/>
            <person name="Ye K."/>
        </authorList>
    </citation>
    <scope>NUCLEOTIDE SEQUENCE [LARGE SCALE GENOMIC DNA]</scope>
    <source>
        <strain evidence="2">cv. HN1</strain>
        <tissue evidence="1">Leaves</tissue>
    </source>
</reference>
<proteinExistence type="predicted"/>
<dbReference type="Gramene" id="RZC48823">
    <property type="protein sequence ID" value="RZC48823"/>
    <property type="gene ID" value="C5167_017255"/>
</dbReference>
<dbReference type="SUPFAM" id="SSF50978">
    <property type="entry name" value="WD40 repeat-like"/>
    <property type="match status" value="1"/>
</dbReference>
<dbReference type="EMBL" id="CM010716">
    <property type="protein sequence ID" value="RZC48823.1"/>
    <property type="molecule type" value="Genomic_DNA"/>
</dbReference>